<dbReference type="AlphaFoldDB" id="A0AA39ZNN0"/>
<accession>A0AA39ZNN0</accession>
<feature type="compositionally biased region" description="Basic and acidic residues" evidence="1">
    <location>
        <begin position="133"/>
        <end position="143"/>
    </location>
</feature>
<feature type="compositionally biased region" description="Basic residues" evidence="1">
    <location>
        <begin position="68"/>
        <end position="79"/>
    </location>
</feature>
<feature type="region of interest" description="Disordered" evidence="1">
    <location>
        <begin position="45"/>
        <end position="213"/>
    </location>
</feature>
<sequence length="213" mass="23263">MSKGGVPVGMTGVFSVNQEVHHGKTGLSKTPVGIRDLDQGVQIRESGIRGTLPRVDETLESIPEEPRRTRKIILRRPSKKPSSEGEKTPPSKIVLRRPSKTPSEEQAKDELVKKKILIKLKSPAKKTPPSEVESVKEAEDGPVKKKTIIKLKSSAKKIPSSEVGSSLEPLRPSLLPRPREPSPPAQASPVANTSTESTHSYGLRSRRPRISQS</sequence>
<feature type="compositionally biased region" description="Basic residues" evidence="1">
    <location>
        <begin position="144"/>
        <end position="155"/>
    </location>
</feature>
<feature type="compositionally biased region" description="Polar residues" evidence="1">
    <location>
        <begin position="189"/>
        <end position="200"/>
    </location>
</feature>
<keyword evidence="3" id="KW-1185">Reference proteome</keyword>
<organism evidence="2 3">
    <name type="scientific">Cercophora samala</name>
    <dbReference type="NCBI Taxonomy" id="330535"/>
    <lineage>
        <taxon>Eukaryota</taxon>
        <taxon>Fungi</taxon>
        <taxon>Dikarya</taxon>
        <taxon>Ascomycota</taxon>
        <taxon>Pezizomycotina</taxon>
        <taxon>Sordariomycetes</taxon>
        <taxon>Sordariomycetidae</taxon>
        <taxon>Sordariales</taxon>
        <taxon>Lasiosphaeriaceae</taxon>
        <taxon>Cercophora</taxon>
    </lineage>
</organism>
<evidence type="ECO:0000313" key="2">
    <source>
        <dbReference type="EMBL" id="KAK0674222.1"/>
    </source>
</evidence>
<gene>
    <name evidence="2" type="ORF">QBC41DRAFT_297882</name>
</gene>
<name>A0AA39ZNN0_9PEZI</name>
<reference evidence="2" key="1">
    <citation type="submission" date="2023-06" db="EMBL/GenBank/DDBJ databases">
        <title>Genome-scale phylogeny and comparative genomics of the fungal order Sordariales.</title>
        <authorList>
            <consortium name="Lawrence Berkeley National Laboratory"/>
            <person name="Hensen N."/>
            <person name="Bonometti L."/>
            <person name="Westerberg I."/>
            <person name="Brannstrom I.O."/>
            <person name="Guillou S."/>
            <person name="Cros-Aarteil S."/>
            <person name="Calhoun S."/>
            <person name="Haridas S."/>
            <person name="Kuo A."/>
            <person name="Mondo S."/>
            <person name="Pangilinan J."/>
            <person name="Riley R."/>
            <person name="Labutti K."/>
            <person name="Andreopoulos B."/>
            <person name="Lipzen A."/>
            <person name="Chen C."/>
            <person name="Yanf M."/>
            <person name="Daum C."/>
            <person name="Ng V."/>
            <person name="Clum A."/>
            <person name="Steindorff A."/>
            <person name="Ohm R."/>
            <person name="Martin F."/>
            <person name="Silar P."/>
            <person name="Natvig D."/>
            <person name="Lalanne C."/>
            <person name="Gautier V."/>
            <person name="Ament-Velasquez S.L."/>
            <person name="Kruys A."/>
            <person name="Hutchinson M.I."/>
            <person name="Powell A.J."/>
            <person name="Barry K."/>
            <person name="Miller A.N."/>
            <person name="Grigoriev I.V."/>
            <person name="Debuchy R."/>
            <person name="Gladieux P."/>
            <person name="Thoren M.H."/>
            <person name="Johannesson H."/>
        </authorList>
    </citation>
    <scope>NUCLEOTIDE SEQUENCE</scope>
    <source>
        <strain evidence="2">CBS 307.81</strain>
    </source>
</reference>
<feature type="compositionally biased region" description="Basic residues" evidence="1">
    <location>
        <begin position="204"/>
        <end position="213"/>
    </location>
</feature>
<dbReference type="Proteomes" id="UP001174997">
    <property type="component" value="Unassembled WGS sequence"/>
</dbReference>
<comment type="caution">
    <text evidence="2">The sequence shown here is derived from an EMBL/GenBank/DDBJ whole genome shotgun (WGS) entry which is preliminary data.</text>
</comment>
<proteinExistence type="predicted"/>
<feature type="compositionally biased region" description="Low complexity" evidence="1">
    <location>
        <begin position="165"/>
        <end position="176"/>
    </location>
</feature>
<evidence type="ECO:0000313" key="3">
    <source>
        <dbReference type="Proteomes" id="UP001174997"/>
    </source>
</evidence>
<protein>
    <submittedName>
        <fullName evidence="2">Uncharacterized protein</fullName>
    </submittedName>
</protein>
<evidence type="ECO:0000256" key="1">
    <source>
        <dbReference type="SAM" id="MobiDB-lite"/>
    </source>
</evidence>
<dbReference type="EMBL" id="JAULSY010000002">
    <property type="protein sequence ID" value="KAK0674222.1"/>
    <property type="molecule type" value="Genomic_DNA"/>
</dbReference>
<feature type="compositionally biased region" description="Basic and acidic residues" evidence="1">
    <location>
        <begin position="102"/>
        <end position="113"/>
    </location>
</feature>
<feature type="compositionally biased region" description="Basic residues" evidence="1">
    <location>
        <begin position="114"/>
        <end position="124"/>
    </location>
</feature>